<organism evidence="1 2">
    <name type="scientific">Streptococcus danieliae</name>
    <dbReference type="NCBI Taxonomy" id="747656"/>
    <lineage>
        <taxon>Bacteria</taxon>
        <taxon>Bacillati</taxon>
        <taxon>Bacillota</taxon>
        <taxon>Bacilli</taxon>
        <taxon>Lactobacillales</taxon>
        <taxon>Streptococcaceae</taxon>
        <taxon>Streptococcus</taxon>
    </lineage>
</organism>
<evidence type="ECO:0000313" key="2">
    <source>
        <dbReference type="Proteomes" id="UP000563349"/>
    </source>
</evidence>
<dbReference type="InterPro" id="IPR008878">
    <property type="entry name" value="Transposase_IS66_Orf2"/>
</dbReference>
<feature type="non-terminal residue" evidence="1">
    <location>
        <position position="1"/>
    </location>
</feature>
<keyword evidence="2" id="KW-1185">Reference proteome</keyword>
<dbReference type="EMBL" id="JACBYG010000478">
    <property type="protein sequence ID" value="NYS50007.1"/>
    <property type="molecule type" value="Genomic_DNA"/>
</dbReference>
<dbReference type="Proteomes" id="UP000563349">
    <property type="component" value="Unassembled WGS sequence"/>
</dbReference>
<name>A0A7Z0LEG5_9STRE</name>
<reference evidence="1 2" key="1">
    <citation type="submission" date="2020-07" db="EMBL/GenBank/DDBJ databases">
        <title>MOT database genomes.</title>
        <authorList>
            <person name="Joseph S."/>
            <person name="Aduse-Opoku J."/>
            <person name="Hashim A."/>
            <person name="Wade W."/>
            <person name="Curtis M."/>
        </authorList>
    </citation>
    <scope>NUCLEOTIDE SEQUENCE [LARGE SCALE GENOMIC DNA]</scope>
    <source>
        <strain evidence="1 2">CCW311</strain>
    </source>
</reference>
<sequence length="46" mass="5472">KRFENGKLNWPSDEKEVKELNSEQVEWLMKGFSITPAKFQVEISHH</sequence>
<comment type="caution">
    <text evidence="1">The sequence shown here is derived from an EMBL/GenBank/DDBJ whole genome shotgun (WGS) entry which is preliminary data.</text>
</comment>
<gene>
    <name evidence="1" type="ORF">HZY93_08995</name>
</gene>
<dbReference type="RefSeq" id="WP_179924448.1">
    <property type="nucleotide sequence ID" value="NZ_JACBYG010000478.1"/>
</dbReference>
<protein>
    <submittedName>
        <fullName evidence="1">IS66 family insertion sequence element accessory protein TnpB</fullName>
    </submittedName>
</protein>
<accession>A0A7Z0LEG5</accession>
<dbReference type="Pfam" id="PF05717">
    <property type="entry name" value="TnpB_IS66"/>
    <property type="match status" value="1"/>
</dbReference>
<evidence type="ECO:0000313" key="1">
    <source>
        <dbReference type="EMBL" id="NYS50007.1"/>
    </source>
</evidence>
<dbReference type="AlphaFoldDB" id="A0A7Z0LEG5"/>
<proteinExistence type="predicted"/>